<keyword evidence="2" id="KW-1185">Reference proteome</keyword>
<accession>A0A2G2XQ52</accession>
<protein>
    <submittedName>
        <fullName evidence="1">Ribulose-1,5 bisphosphate carboxylase/oxygenase large subunit N-methyltransferase, chloroplastic</fullName>
    </submittedName>
</protein>
<dbReference type="STRING" id="33114.A0A2G2XQ52"/>
<organism evidence="1 2">
    <name type="scientific">Capsicum baccatum</name>
    <name type="common">Peruvian pepper</name>
    <dbReference type="NCBI Taxonomy" id="33114"/>
    <lineage>
        <taxon>Eukaryota</taxon>
        <taxon>Viridiplantae</taxon>
        <taxon>Streptophyta</taxon>
        <taxon>Embryophyta</taxon>
        <taxon>Tracheophyta</taxon>
        <taxon>Spermatophyta</taxon>
        <taxon>Magnoliopsida</taxon>
        <taxon>eudicotyledons</taxon>
        <taxon>Gunneridae</taxon>
        <taxon>Pentapetalae</taxon>
        <taxon>asterids</taxon>
        <taxon>lamiids</taxon>
        <taxon>Solanales</taxon>
        <taxon>Solanaceae</taxon>
        <taxon>Solanoideae</taxon>
        <taxon>Capsiceae</taxon>
        <taxon>Capsicum</taxon>
    </lineage>
</organism>
<name>A0A2G2XQ52_CAPBA</name>
<dbReference type="GO" id="GO:0006572">
    <property type="term" value="P:L-tyrosine catabolic process"/>
    <property type="evidence" value="ECO:0007669"/>
    <property type="project" value="TreeGrafter"/>
</dbReference>
<dbReference type="SUPFAM" id="SSF82199">
    <property type="entry name" value="SET domain"/>
    <property type="match status" value="1"/>
</dbReference>
<dbReference type="PANTHER" id="PTHR45744:SF11">
    <property type="entry name" value="TYROSINE AMINOTRANSFERASE"/>
    <property type="match status" value="1"/>
</dbReference>
<dbReference type="Proteomes" id="UP000224567">
    <property type="component" value="Unassembled WGS sequence"/>
</dbReference>
<sequence length="201" mass="22932">MICPDPDGKKAEILVISDEVYAHLTFGSKSFVPMVKLHLNLVEDIKDDLEFSYKLAKEESLMILPGEKKNKAAWISTPEVPGTFVCNIRDIMKTPVQPPIIPEVLGLVAKRDIAKGETVLGVPRRLWINTDTVVESESRNVCTGLEPWISIALFLIREKWKDDSKWEYFIGVLPECTDSTIYWWCRFEEELSDIQGNLLSF</sequence>
<reference evidence="1 2" key="1">
    <citation type="journal article" date="2017" name="Genome Biol.">
        <title>New reference genome sequences of hot pepper reveal the massive evolution of plant disease-resistance genes by retroduplication.</title>
        <authorList>
            <person name="Kim S."/>
            <person name="Park J."/>
            <person name="Yeom S.I."/>
            <person name="Kim Y.M."/>
            <person name="Seo E."/>
            <person name="Kim K.T."/>
            <person name="Kim M.S."/>
            <person name="Lee J.M."/>
            <person name="Cheong K."/>
            <person name="Shin H.S."/>
            <person name="Kim S.B."/>
            <person name="Han K."/>
            <person name="Lee J."/>
            <person name="Park M."/>
            <person name="Lee H.A."/>
            <person name="Lee H.Y."/>
            <person name="Lee Y."/>
            <person name="Oh S."/>
            <person name="Lee J.H."/>
            <person name="Choi E."/>
            <person name="Choi E."/>
            <person name="Lee S.E."/>
            <person name="Jeon J."/>
            <person name="Kim H."/>
            <person name="Choi G."/>
            <person name="Song H."/>
            <person name="Lee J."/>
            <person name="Lee S.C."/>
            <person name="Kwon J.K."/>
            <person name="Lee H.Y."/>
            <person name="Koo N."/>
            <person name="Hong Y."/>
            <person name="Kim R.W."/>
            <person name="Kang W.H."/>
            <person name="Huh J.H."/>
            <person name="Kang B.C."/>
            <person name="Yang T.J."/>
            <person name="Lee Y.H."/>
            <person name="Bennetzen J.L."/>
            <person name="Choi D."/>
        </authorList>
    </citation>
    <scope>NUCLEOTIDE SEQUENCE [LARGE SCALE GENOMIC DNA]</scope>
    <source>
        <strain evidence="2">cv. PBC81</strain>
    </source>
</reference>
<dbReference type="Gene3D" id="3.90.1410.10">
    <property type="entry name" value="set domain protein methyltransferase, domain 1"/>
    <property type="match status" value="1"/>
</dbReference>
<dbReference type="OrthoDB" id="441812at2759"/>
<dbReference type="GO" id="GO:0032259">
    <property type="term" value="P:methylation"/>
    <property type="evidence" value="ECO:0007669"/>
    <property type="project" value="UniProtKB-KW"/>
</dbReference>
<dbReference type="GO" id="GO:0008168">
    <property type="term" value="F:methyltransferase activity"/>
    <property type="evidence" value="ECO:0007669"/>
    <property type="project" value="UniProtKB-KW"/>
</dbReference>
<dbReference type="EMBL" id="MLFT02000001">
    <property type="protein sequence ID" value="PHT59600.1"/>
    <property type="molecule type" value="Genomic_DNA"/>
</dbReference>
<dbReference type="AlphaFoldDB" id="A0A2G2XQ52"/>
<gene>
    <name evidence="1" type="ORF">CQW23_01963</name>
</gene>
<dbReference type="InterPro" id="IPR015422">
    <property type="entry name" value="PyrdxlP-dep_Trfase_small"/>
</dbReference>
<reference evidence="2" key="2">
    <citation type="journal article" date="2017" name="J. Anim. Genet.">
        <title>Multiple reference genome sequences of hot pepper reveal the massive evolution of plant disease resistance genes by retroduplication.</title>
        <authorList>
            <person name="Kim S."/>
            <person name="Park J."/>
            <person name="Yeom S.-I."/>
            <person name="Kim Y.-M."/>
            <person name="Seo E."/>
            <person name="Kim K.-T."/>
            <person name="Kim M.-S."/>
            <person name="Lee J.M."/>
            <person name="Cheong K."/>
            <person name="Shin H.-S."/>
            <person name="Kim S.-B."/>
            <person name="Han K."/>
            <person name="Lee J."/>
            <person name="Park M."/>
            <person name="Lee H.-A."/>
            <person name="Lee H.-Y."/>
            <person name="Lee Y."/>
            <person name="Oh S."/>
            <person name="Lee J.H."/>
            <person name="Choi E."/>
            <person name="Choi E."/>
            <person name="Lee S.E."/>
            <person name="Jeon J."/>
            <person name="Kim H."/>
            <person name="Choi G."/>
            <person name="Song H."/>
            <person name="Lee J."/>
            <person name="Lee S.-C."/>
            <person name="Kwon J.-K."/>
            <person name="Lee H.-Y."/>
            <person name="Koo N."/>
            <person name="Hong Y."/>
            <person name="Kim R.W."/>
            <person name="Kang W.-H."/>
            <person name="Huh J.H."/>
            <person name="Kang B.-C."/>
            <person name="Yang T.-J."/>
            <person name="Lee Y.-H."/>
            <person name="Bennetzen J.L."/>
            <person name="Choi D."/>
        </authorList>
    </citation>
    <scope>NUCLEOTIDE SEQUENCE [LARGE SCALE GENOMIC DNA]</scope>
    <source>
        <strain evidence="2">cv. PBC81</strain>
    </source>
</reference>
<dbReference type="GO" id="GO:0004838">
    <property type="term" value="F:L-tyrosine-2-oxoglutarate transaminase activity"/>
    <property type="evidence" value="ECO:0007669"/>
    <property type="project" value="TreeGrafter"/>
</dbReference>
<dbReference type="PANTHER" id="PTHR45744">
    <property type="entry name" value="TYROSINE AMINOTRANSFERASE"/>
    <property type="match status" value="1"/>
</dbReference>
<evidence type="ECO:0000313" key="2">
    <source>
        <dbReference type="Proteomes" id="UP000224567"/>
    </source>
</evidence>
<proteinExistence type="predicted"/>
<comment type="caution">
    <text evidence="1">The sequence shown here is derived from an EMBL/GenBank/DDBJ whole genome shotgun (WGS) entry which is preliminary data.</text>
</comment>
<evidence type="ECO:0000313" key="1">
    <source>
        <dbReference type="EMBL" id="PHT59600.1"/>
    </source>
</evidence>
<dbReference type="InterPro" id="IPR046341">
    <property type="entry name" value="SET_dom_sf"/>
</dbReference>
<dbReference type="Gene3D" id="3.90.1150.10">
    <property type="entry name" value="Aspartate Aminotransferase, domain 1"/>
    <property type="match status" value="1"/>
</dbReference>